<name>A0ABZ1TJ46_STRVG</name>
<feature type="compositionally biased region" description="Low complexity" evidence="1">
    <location>
        <begin position="104"/>
        <end position="121"/>
    </location>
</feature>
<proteinExistence type="predicted"/>
<evidence type="ECO:0000256" key="1">
    <source>
        <dbReference type="SAM" id="MobiDB-lite"/>
    </source>
</evidence>
<organism evidence="2 3">
    <name type="scientific">Streptomyces virginiae</name>
    <name type="common">Streptomyces cinnamonensis</name>
    <dbReference type="NCBI Taxonomy" id="1961"/>
    <lineage>
        <taxon>Bacteria</taxon>
        <taxon>Bacillati</taxon>
        <taxon>Actinomycetota</taxon>
        <taxon>Actinomycetes</taxon>
        <taxon>Kitasatosporales</taxon>
        <taxon>Streptomycetaceae</taxon>
        <taxon>Streptomyces</taxon>
    </lineage>
</organism>
<evidence type="ECO:0000313" key="3">
    <source>
        <dbReference type="Proteomes" id="UP001432039"/>
    </source>
</evidence>
<evidence type="ECO:0000313" key="2">
    <source>
        <dbReference type="EMBL" id="WUQ15812.1"/>
    </source>
</evidence>
<accession>A0ABZ1TJ46</accession>
<protein>
    <submittedName>
        <fullName evidence="2">Uncharacterized protein</fullName>
    </submittedName>
</protein>
<gene>
    <name evidence="2" type="ORF">OG517_32845</name>
</gene>
<dbReference type="RefSeq" id="WP_328964192.1">
    <property type="nucleotide sequence ID" value="NZ_CP108090.1"/>
</dbReference>
<reference evidence="2" key="1">
    <citation type="submission" date="2022-10" db="EMBL/GenBank/DDBJ databases">
        <title>The complete genomes of actinobacterial strains from the NBC collection.</title>
        <authorList>
            <person name="Joergensen T.S."/>
            <person name="Alvarez Arevalo M."/>
            <person name="Sterndorff E.B."/>
            <person name="Faurdal D."/>
            <person name="Vuksanovic O."/>
            <person name="Mourched A.-S."/>
            <person name="Charusanti P."/>
            <person name="Shaw S."/>
            <person name="Blin K."/>
            <person name="Weber T."/>
        </authorList>
    </citation>
    <scope>NUCLEOTIDE SEQUENCE</scope>
    <source>
        <strain evidence="2">NBC_00248</strain>
    </source>
</reference>
<dbReference type="EMBL" id="CP108090">
    <property type="protein sequence ID" value="WUQ15812.1"/>
    <property type="molecule type" value="Genomic_DNA"/>
</dbReference>
<dbReference type="Proteomes" id="UP001432039">
    <property type="component" value="Chromosome"/>
</dbReference>
<keyword evidence="3" id="KW-1185">Reference proteome</keyword>
<feature type="region of interest" description="Disordered" evidence="1">
    <location>
        <begin position="97"/>
        <end position="137"/>
    </location>
</feature>
<sequence>MSDAITHYGQLRELTTDELAYVLLMLDHPISADALAEMERCARPVTVDDLVAIAYVLDTTPTVLLSHIPIDMPEPEGPFATGLPSDVDPTELRAWIEGGDQARPRVAGARVGRAGRPPQGQVGTPRGTAAGSVRRAA</sequence>